<dbReference type="InterPro" id="IPR036514">
    <property type="entry name" value="SGNH_hydro_sf"/>
</dbReference>
<dbReference type="EMBL" id="BAAACG010000019">
    <property type="protein sequence ID" value="GAA0747112.1"/>
    <property type="molecule type" value="Genomic_DNA"/>
</dbReference>
<reference evidence="2" key="1">
    <citation type="journal article" date="2019" name="Int. J. Syst. Evol. Microbiol.">
        <title>The Global Catalogue of Microorganisms (GCM) 10K type strain sequencing project: providing services to taxonomists for standard genome sequencing and annotation.</title>
        <authorList>
            <consortium name="The Broad Institute Genomics Platform"/>
            <consortium name="The Broad Institute Genome Sequencing Center for Infectious Disease"/>
            <person name="Wu L."/>
            <person name="Ma J."/>
        </authorList>
    </citation>
    <scope>NUCLEOTIDE SEQUENCE [LARGE SCALE GENOMIC DNA]</scope>
    <source>
        <strain evidence="2">JCM 1407</strain>
    </source>
</reference>
<dbReference type="Proteomes" id="UP001501510">
    <property type="component" value="Unassembled WGS sequence"/>
</dbReference>
<evidence type="ECO:0000313" key="1">
    <source>
        <dbReference type="EMBL" id="GAA0747112.1"/>
    </source>
</evidence>
<evidence type="ECO:0000313" key="2">
    <source>
        <dbReference type="Proteomes" id="UP001501510"/>
    </source>
</evidence>
<gene>
    <name evidence="1" type="ORF">GCM10008906_35700</name>
</gene>
<dbReference type="SUPFAM" id="SSF52266">
    <property type="entry name" value="SGNH hydrolase"/>
    <property type="match status" value="1"/>
</dbReference>
<protein>
    <submittedName>
        <fullName evidence="1">GDSL-type esterase/lipase family protein</fullName>
    </submittedName>
</protein>
<dbReference type="PANTHER" id="PTHR30383:SF5">
    <property type="entry name" value="SGNH HYDROLASE-TYPE ESTERASE DOMAIN-CONTAINING PROTEIN"/>
    <property type="match status" value="1"/>
</dbReference>
<organism evidence="1 2">
    <name type="scientific">Clostridium oceanicum</name>
    <dbReference type="NCBI Taxonomy" id="1543"/>
    <lineage>
        <taxon>Bacteria</taxon>
        <taxon>Bacillati</taxon>
        <taxon>Bacillota</taxon>
        <taxon>Clostridia</taxon>
        <taxon>Eubacteriales</taxon>
        <taxon>Clostridiaceae</taxon>
        <taxon>Clostridium</taxon>
    </lineage>
</organism>
<name>A0ABP3V4W1_9CLOT</name>
<sequence length="190" mass="21832">MKFICIGDSLTTGFGINKEFSWFELLKSSSNFELINKGVNGDTTTGILSRYYKDVIINSPCYLFIMAGTNDFLLNRSLNSVEENLSLIIKEALENNIIPFIGIPPFIDESLAIKQWDSNINYSIVNNKLKSYRSYIITLCKKLNLKYIDLYSLFNDINKKHTGNSLYLDGIHPNKYTHKGIFEKIKKVMF</sequence>
<dbReference type="RefSeq" id="WP_343763930.1">
    <property type="nucleotide sequence ID" value="NZ_BAAACG010000019.1"/>
</dbReference>
<comment type="caution">
    <text evidence="1">The sequence shown here is derived from an EMBL/GenBank/DDBJ whole genome shotgun (WGS) entry which is preliminary data.</text>
</comment>
<dbReference type="PANTHER" id="PTHR30383">
    <property type="entry name" value="THIOESTERASE 1/PROTEASE 1/LYSOPHOSPHOLIPASE L1"/>
    <property type="match status" value="1"/>
</dbReference>
<dbReference type="InterPro" id="IPR051532">
    <property type="entry name" value="Ester_Hydrolysis_Enzymes"/>
</dbReference>
<keyword evidence="2" id="KW-1185">Reference proteome</keyword>
<accession>A0ABP3V4W1</accession>
<proteinExistence type="predicted"/>
<dbReference type="Pfam" id="PF00657">
    <property type="entry name" value="Lipase_GDSL"/>
    <property type="match status" value="1"/>
</dbReference>
<dbReference type="Gene3D" id="3.40.50.1110">
    <property type="entry name" value="SGNH hydrolase"/>
    <property type="match status" value="1"/>
</dbReference>
<dbReference type="InterPro" id="IPR001087">
    <property type="entry name" value="GDSL"/>
</dbReference>